<evidence type="ECO:0000256" key="8">
    <source>
        <dbReference type="ARBA" id="ARBA00022679"/>
    </source>
</evidence>
<evidence type="ECO:0000256" key="6">
    <source>
        <dbReference type="ARBA" id="ARBA00016139"/>
    </source>
</evidence>
<dbReference type="Pfam" id="PF01553">
    <property type="entry name" value="Acyltransferase"/>
    <property type="match status" value="1"/>
</dbReference>
<evidence type="ECO:0000256" key="5">
    <source>
        <dbReference type="ARBA" id="ARBA00013211"/>
    </source>
</evidence>
<keyword evidence="15" id="KW-1185">Reference proteome</keyword>
<feature type="region of interest" description="Disordered" evidence="12">
    <location>
        <begin position="267"/>
        <end position="289"/>
    </location>
</feature>
<dbReference type="InterPro" id="IPR002123">
    <property type="entry name" value="Plipid/glycerol_acylTrfase"/>
</dbReference>
<keyword evidence="10 11" id="KW-0012">Acyltransferase</keyword>
<evidence type="ECO:0000256" key="2">
    <source>
        <dbReference type="ARBA" id="ARBA00004728"/>
    </source>
</evidence>
<evidence type="ECO:0000259" key="13">
    <source>
        <dbReference type="SMART" id="SM00563"/>
    </source>
</evidence>
<keyword evidence="11" id="KW-0594">Phospholipid biosynthesis</keyword>
<dbReference type="SMART" id="SM00563">
    <property type="entry name" value="PlsC"/>
    <property type="match status" value="1"/>
</dbReference>
<dbReference type="SUPFAM" id="SSF69593">
    <property type="entry name" value="Glycerol-3-phosphate (1)-acyltransferase"/>
    <property type="match status" value="1"/>
</dbReference>
<keyword evidence="8 11" id="KW-0808">Transferase</keyword>
<organism evidence="14 15">
    <name type="scientific">Paludibacterium purpuratum</name>
    <dbReference type="NCBI Taxonomy" id="1144873"/>
    <lineage>
        <taxon>Bacteria</taxon>
        <taxon>Pseudomonadati</taxon>
        <taxon>Pseudomonadota</taxon>
        <taxon>Betaproteobacteria</taxon>
        <taxon>Neisseriales</taxon>
        <taxon>Chromobacteriaceae</taxon>
        <taxon>Paludibacterium</taxon>
    </lineage>
</organism>
<gene>
    <name evidence="14" type="ORF">DFP86_110116</name>
</gene>
<dbReference type="NCBIfam" id="TIGR00530">
    <property type="entry name" value="AGP_acyltrn"/>
    <property type="match status" value="1"/>
</dbReference>
<accession>A0A4R7B197</accession>
<dbReference type="EMBL" id="SNZP01000010">
    <property type="protein sequence ID" value="TDR76689.1"/>
    <property type="molecule type" value="Genomic_DNA"/>
</dbReference>
<evidence type="ECO:0000256" key="4">
    <source>
        <dbReference type="ARBA" id="ARBA00008655"/>
    </source>
</evidence>
<feature type="compositionally biased region" description="Polar residues" evidence="12">
    <location>
        <begin position="267"/>
        <end position="283"/>
    </location>
</feature>
<dbReference type="GO" id="GO:0016020">
    <property type="term" value="C:membrane"/>
    <property type="evidence" value="ECO:0007669"/>
    <property type="project" value="InterPro"/>
</dbReference>
<evidence type="ECO:0000313" key="15">
    <source>
        <dbReference type="Proteomes" id="UP000295611"/>
    </source>
</evidence>
<comment type="domain">
    <text evidence="11">The HXXXXD motif is essential for acyltransferase activity and may constitute the binding site for the phosphate moiety of the glycerol-3-phosphate.</text>
</comment>
<evidence type="ECO:0000256" key="11">
    <source>
        <dbReference type="RuleBase" id="RU361267"/>
    </source>
</evidence>
<feature type="domain" description="Phospholipid/glycerol acyltransferase" evidence="13">
    <location>
        <begin position="89"/>
        <end position="201"/>
    </location>
</feature>
<dbReference type="GO" id="GO:0006654">
    <property type="term" value="P:phosphatidic acid biosynthetic process"/>
    <property type="evidence" value="ECO:0007669"/>
    <property type="project" value="TreeGrafter"/>
</dbReference>
<reference evidence="14 15" key="1">
    <citation type="submission" date="2019-03" db="EMBL/GenBank/DDBJ databases">
        <title>Genomic Encyclopedia of Type Strains, Phase III (KMG-III): the genomes of soil and plant-associated and newly described type strains.</title>
        <authorList>
            <person name="Whitman W."/>
        </authorList>
    </citation>
    <scope>NUCLEOTIDE SEQUENCE [LARGE SCALE GENOMIC DNA]</scope>
    <source>
        <strain evidence="14 15">CECT 8976</strain>
    </source>
</reference>
<evidence type="ECO:0000256" key="1">
    <source>
        <dbReference type="ARBA" id="ARBA00001141"/>
    </source>
</evidence>
<evidence type="ECO:0000256" key="3">
    <source>
        <dbReference type="ARBA" id="ARBA00005189"/>
    </source>
</evidence>
<sequence>MTDRSSKIADHTALKTHLPLTAAPTRLLRLFCMCWRFLIGFTILTFRYPRLSREQQIAAISRWCKQFLSSLALEARVTGQLPEVFPGNTLLVSNHVSWLDIIALAAFTPPRFVAKKEIRSWPVVGWMIARGGTLFIDRGNRRDAGRVNQIMAESLKQGDCLCVFPEGTTTTGHHLLPFKSSLFESAILANSTVLPITLRYLDEHGNLTAAPSYAGETTFWQSLTRLLKLRKIIVEIHYGQPLVSGREPLLTRFELSEAARHDIAVNLKQSPDTPDTQAKTTADPQVEAP</sequence>
<dbReference type="GO" id="GO:0003841">
    <property type="term" value="F:1-acylglycerol-3-phosphate O-acyltransferase activity"/>
    <property type="evidence" value="ECO:0007669"/>
    <property type="project" value="UniProtKB-UniRule"/>
</dbReference>
<dbReference type="GO" id="GO:0016024">
    <property type="term" value="P:CDP-diacylglycerol biosynthetic process"/>
    <property type="evidence" value="ECO:0007669"/>
    <property type="project" value="UniProtKB-UniPathway"/>
</dbReference>
<dbReference type="UniPathway" id="UPA00557">
    <property type="reaction ID" value="UER00613"/>
</dbReference>
<protein>
    <recommendedName>
        <fullName evidence="6 11">1-acyl-sn-glycerol-3-phosphate acyltransferase</fullName>
        <ecNumber evidence="5 11">2.3.1.51</ecNumber>
    </recommendedName>
</protein>
<comment type="catalytic activity">
    <reaction evidence="1 11">
        <text>a 1-acyl-sn-glycero-3-phosphate + an acyl-CoA = a 1,2-diacyl-sn-glycero-3-phosphate + CoA</text>
        <dbReference type="Rhea" id="RHEA:19709"/>
        <dbReference type="ChEBI" id="CHEBI:57287"/>
        <dbReference type="ChEBI" id="CHEBI:57970"/>
        <dbReference type="ChEBI" id="CHEBI:58342"/>
        <dbReference type="ChEBI" id="CHEBI:58608"/>
        <dbReference type="EC" id="2.3.1.51"/>
    </reaction>
</comment>
<evidence type="ECO:0000256" key="9">
    <source>
        <dbReference type="ARBA" id="ARBA00023098"/>
    </source>
</evidence>
<dbReference type="CDD" id="cd07989">
    <property type="entry name" value="LPLAT_AGPAT-like"/>
    <property type="match status" value="1"/>
</dbReference>
<dbReference type="Proteomes" id="UP000295611">
    <property type="component" value="Unassembled WGS sequence"/>
</dbReference>
<evidence type="ECO:0000256" key="10">
    <source>
        <dbReference type="ARBA" id="ARBA00023315"/>
    </source>
</evidence>
<evidence type="ECO:0000256" key="12">
    <source>
        <dbReference type="SAM" id="MobiDB-lite"/>
    </source>
</evidence>
<dbReference type="EC" id="2.3.1.51" evidence="5 11"/>
<keyword evidence="9 11" id="KW-0443">Lipid metabolism</keyword>
<name>A0A4R7B197_9NEIS</name>
<dbReference type="PANTHER" id="PTHR10434:SF64">
    <property type="entry name" value="1-ACYL-SN-GLYCEROL-3-PHOSPHATE ACYLTRANSFERASE-RELATED"/>
    <property type="match status" value="1"/>
</dbReference>
<keyword evidence="7 11" id="KW-0444">Lipid biosynthesis</keyword>
<comment type="similarity">
    <text evidence="4 11">Belongs to the 1-acyl-sn-glycerol-3-phosphate acyltransferase family.</text>
</comment>
<comment type="caution">
    <text evidence="14">The sequence shown here is derived from an EMBL/GenBank/DDBJ whole genome shotgun (WGS) entry which is preliminary data.</text>
</comment>
<keyword evidence="11" id="KW-1208">Phospholipid metabolism</keyword>
<evidence type="ECO:0000313" key="14">
    <source>
        <dbReference type="EMBL" id="TDR76689.1"/>
    </source>
</evidence>
<dbReference type="AlphaFoldDB" id="A0A4R7B197"/>
<proteinExistence type="inferred from homology"/>
<dbReference type="PANTHER" id="PTHR10434">
    <property type="entry name" value="1-ACYL-SN-GLYCEROL-3-PHOSPHATE ACYLTRANSFERASE"/>
    <property type="match status" value="1"/>
</dbReference>
<dbReference type="InterPro" id="IPR004552">
    <property type="entry name" value="AGP_acyltrans"/>
</dbReference>
<comment type="pathway">
    <text evidence="2">Phospholipid metabolism; CDP-diacylglycerol biosynthesis; CDP-diacylglycerol from sn-glycerol 3-phosphate: step 2/3.</text>
</comment>
<comment type="pathway">
    <text evidence="3">Lipid metabolism.</text>
</comment>
<evidence type="ECO:0000256" key="7">
    <source>
        <dbReference type="ARBA" id="ARBA00022516"/>
    </source>
</evidence>